<organism evidence="1 2">
    <name type="scientific">Madurella fahalii</name>
    <dbReference type="NCBI Taxonomy" id="1157608"/>
    <lineage>
        <taxon>Eukaryota</taxon>
        <taxon>Fungi</taxon>
        <taxon>Dikarya</taxon>
        <taxon>Ascomycota</taxon>
        <taxon>Pezizomycotina</taxon>
        <taxon>Sordariomycetes</taxon>
        <taxon>Sordariomycetidae</taxon>
        <taxon>Sordariales</taxon>
        <taxon>Sordariales incertae sedis</taxon>
        <taxon>Madurella</taxon>
    </lineage>
</organism>
<keyword evidence="2" id="KW-1185">Reference proteome</keyword>
<evidence type="ECO:0000313" key="1">
    <source>
        <dbReference type="EMBL" id="GAB1312571.1"/>
    </source>
</evidence>
<comment type="caution">
    <text evidence="1">The sequence shown here is derived from an EMBL/GenBank/DDBJ whole genome shotgun (WGS) entry which is preliminary data.</text>
</comment>
<evidence type="ECO:0000313" key="2">
    <source>
        <dbReference type="Proteomes" id="UP001628179"/>
    </source>
</evidence>
<dbReference type="RefSeq" id="XP_070914304.1">
    <property type="nucleotide sequence ID" value="XM_071058203.1"/>
</dbReference>
<dbReference type="SUPFAM" id="SSF51197">
    <property type="entry name" value="Clavaminate synthase-like"/>
    <property type="match status" value="1"/>
</dbReference>
<protein>
    <submittedName>
        <fullName evidence="1">Ribonucleoside-diphosphate reductase large subunit</fullName>
    </submittedName>
</protein>
<name>A0ABQ0G483_9PEZI</name>
<dbReference type="Proteomes" id="UP001628179">
    <property type="component" value="Unassembled WGS sequence"/>
</dbReference>
<dbReference type="GeneID" id="98173526"/>
<dbReference type="EMBL" id="BAAFSV010000002">
    <property type="protein sequence ID" value="GAB1312571.1"/>
    <property type="molecule type" value="Genomic_DNA"/>
</dbReference>
<proteinExistence type="predicted"/>
<accession>A0ABQ0G483</accession>
<gene>
    <name evidence="1" type="ORF">MFIFM68171_02781</name>
</gene>
<sequence>MASVQESSPKHPLTEEQKQHFLEKGWLKMIEGAFTAEQAAPLLIGVDKRLGVDLNDKSTWKQWRTNLKPTKWVRASEFAPKAWSAICELSGGEDRLDPDGCFWSDGFIVNLGDPRYAGDQITPVEDLDVWHIDGQFFVHYLDSTDQAILVVPLWTDVVEGGGPTALCPSSVGTVAKWLFDHPEGCNPDMVPRSDARFNDTYGSHFEWATQVARASGVFDSAMGKVGDVYLLHPFLVHSTTRNERRLFRAITNSKTSLKEPYKIYRDDGAYSILEQSIRRGLAEHGATEEQMKNWHITAPHGGFKPGLINRTVHTKEDVIPVKQLAVSMGA</sequence>
<dbReference type="Gene3D" id="2.60.120.620">
    <property type="entry name" value="q2cbj1_9rhob like domain"/>
    <property type="match status" value="1"/>
</dbReference>
<reference evidence="1 2" key="1">
    <citation type="submission" date="2024-09" db="EMBL/GenBank/DDBJ databases">
        <title>Itraconazole resistance in Madurella fahalii resulting from another homologue of gene encoding cytochrome P450 14-alpha sterol demethylase (CYP51).</title>
        <authorList>
            <person name="Yoshioka I."/>
            <person name="Fahal A.H."/>
            <person name="Kaneko S."/>
            <person name="Yaguchi T."/>
        </authorList>
    </citation>
    <scope>NUCLEOTIDE SEQUENCE [LARGE SCALE GENOMIC DNA]</scope>
    <source>
        <strain evidence="1 2">IFM 68171</strain>
    </source>
</reference>